<evidence type="ECO:0000313" key="10">
    <source>
        <dbReference type="Proteomes" id="UP000182840"/>
    </source>
</evidence>
<dbReference type="SUPFAM" id="SSF55961">
    <property type="entry name" value="Bet v1-like"/>
    <property type="match status" value="1"/>
</dbReference>
<dbReference type="SUPFAM" id="SSF50022">
    <property type="entry name" value="ISP domain"/>
    <property type="match status" value="1"/>
</dbReference>
<dbReference type="PANTHER" id="PTHR43756">
    <property type="entry name" value="CHOLINE MONOOXYGENASE, CHLOROPLASTIC"/>
    <property type="match status" value="1"/>
</dbReference>
<dbReference type="OrthoDB" id="7456916at2"/>
<dbReference type="GO" id="GO:0051537">
    <property type="term" value="F:2 iron, 2 sulfur cluster binding"/>
    <property type="evidence" value="ECO:0007669"/>
    <property type="project" value="UniProtKB-KW"/>
</dbReference>
<proteinExistence type="predicted"/>
<dbReference type="STRING" id="1670800.BSQ44_12640"/>
<keyword evidence="6" id="KW-0411">Iron-sulfur</keyword>
<dbReference type="PANTHER" id="PTHR43756:SF5">
    <property type="entry name" value="CHOLINE MONOOXYGENASE, CHLOROPLASTIC"/>
    <property type="match status" value="1"/>
</dbReference>
<dbReference type="AlphaFoldDB" id="A0A1L3SYT7"/>
<dbReference type="Pfam" id="PF00355">
    <property type="entry name" value="Rieske"/>
    <property type="match status" value="1"/>
</dbReference>
<dbReference type="InterPro" id="IPR017941">
    <property type="entry name" value="Rieske_2Fe-2S"/>
</dbReference>
<dbReference type="Gene3D" id="2.102.10.10">
    <property type="entry name" value="Rieske [2Fe-2S] iron-sulphur domain"/>
    <property type="match status" value="1"/>
</dbReference>
<feature type="domain" description="Rieske" evidence="8">
    <location>
        <begin position="45"/>
        <end position="154"/>
    </location>
</feature>
<reference evidence="10" key="1">
    <citation type="submission" date="2016-11" db="EMBL/GenBank/DDBJ databases">
        <title>Mesorhizobium oceanicum sp. nov., isolated from deep seawater in South China Sea.</title>
        <authorList>
            <person name="Fu G.-Y."/>
        </authorList>
    </citation>
    <scope>NUCLEOTIDE SEQUENCE [LARGE SCALE GENOMIC DNA]</scope>
    <source>
        <strain evidence="10">B7</strain>
    </source>
</reference>
<evidence type="ECO:0000256" key="5">
    <source>
        <dbReference type="ARBA" id="ARBA00023004"/>
    </source>
</evidence>
<keyword evidence="10" id="KW-1185">Reference proteome</keyword>
<evidence type="ECO:0000256" key="7">
    <source>
        <dbReference type="SAM" id="MobiDB-lite"/>
    </source>
</evidence>
<dbReference type="EMBL" id="CP018171">
    <property type="protein sequence ID" value="APH74576.1"/>
    <property type="molecule type" value="Genomic_DNA"/>
</dbReference>
<dbReference type="Gene3D" id="3.90.380.10">
    <property type="entry name" value="Naphthalene 1,2-dioxygenase Alpha Subunit, Chain A, domain 1"/>
    <property type="match status" value="1"/>
</dbReference>
<keyword evidence="2" id="KW-0001">2Fe-2S</keyword>
<dbReference type="InterPro" id="IPR001663">
    <property type="entry name" value="Rng_hydr_dOase-A"/>
</dbReference>
<organism evidence="9 10">
    <name type="scientific">Aquibium oceanicum</name>
    <dbReference type="NCBI Taxonomy" id="1670800"/>
    <lineage>
        <taxon>Bacteria</taxon>
        <taxon>Pseudomonadati</taxon>
        <taxon>Pseudomonadota</taxon>
        <taxon>Alphaproteobacteria</taxon>
        <taxon>Hyphomicrobiales</taxon>
        <taxon>Phyllobacteriaceae</taxon>
        <taxon>Aquibium</taxon>
    </lineage>
</organism>
<evidence type="ECO:0000256" key="4">
    <source>
        <dbReference type="ARBA" id="ARBA00023002"/>
    </source>
</evidence>
<dbReference type="GO" id="GO:0016491">
    <property type="term" value="F:oxidoreductase activity"/>
    <property type="evidence" value="ECO:0007669"/>
    <property type="project" value="UniProtKB-KW"/>
</dbReference>
<evidence type="ECO:0000256" key="2">
    <source>
        <dbReference type="ARBA" id="ARBA00022714"/>
    </source>
</evidence>
<dbReference type="GO" id="GO:0005506">
    <property type="term" value="F:iron ion binding"/>
    <property type="evidence" value="ECO:0007669"/>
    <property type="project" value="InterPro"/>
</dbReference>
<feature type="region of interest" description="Disordered" evidence="7">
    <location>
        <begin position="235"/>
        <end position="267"/>
    </location>
</feature>
<keyword evidence="3" id="KW-0479">Metal-binding</keyword>
<dbReference type="Proteomes" id="UP000182840">
    <property type="component" value="Chromosome"/>
</dbReference>
<dbReference type="PRINTS" id="PR00090">
    <property type="entry name" value="RNGDIOXGNASE"/>
</dbReference>
<dbReference type="CDD" id="cd03469">
    <property type="entry name" value="Rieske_RO_Alpha_N"/>
    <property type="match status" value="1"/>
</dbReference>
<accession>A0A1L3SYT7</accession>
<dbReference type="KEGG" id="meso:BSQ44_12640"/>
<dbReference type="RefSeq" id="WP_072608034.1">
    <property type="nucleotide sequence ID" value="NZ_CP018171.1"/>
</dbReference>
<sequence>MNVHPSAEPSWNGLAESRPTLDSRAYYGTEEYDRDLRDIWYRNWVYACRSSELAEPRDFRLFRLGDQEILLLRGEDGDLRAFHNTCRHRGSALKSEDSGRLKSRLIVCPYHAWSYSLNGDLVRVPSKSCPAGFEKGDHPLYRVAVAEWRGFVFVNLGAEPGASLDGSFDVDPRVLADWPLDTMTSAHVFRKTMNCNWKIFWENYNECLHCPGVHPELSALVPIYGRGLMDRHDDPDWAAHADDPAPEFSGTLRNGAETWSSDGSAHGRAFQGLGDRERAAGQTYVTHLPSLFVVGHVDYVRAVSLRPLSPTQTELTAEWFFTPDTLPPTAEELDNIVSFGRLVLGQDAAICEVNQRGLASNRHQRGVLMPEEYEIARFHDWVRAQSR</sequence>
<dbReference type="InterPro" id="IPR015879">
    <property type="entry name" value="Ring_hydroxy_dOase_asu_C_dom"/>
</dbReference>
<keyword evidence="5" id="KW-0408">Iron</keyword>
<evidence type="ECO:0000313" key="9">
    <source>
        <dbReference type="EMBL" id="APH74576.1"/>
    </source>
</evidence>
<dbReference type="Pfam" id="PF00848">
    <property type="entry name" value="Ring_hydroxyl_A"/>
    <property type="match status" value="1"/>
</dbReference>
<gene>
    <name evidence="9" type="ORF">BSQ44_12640</name>
</gene>
<dbReference type="InterPro" id="IPR036922">
    <property type="entry name" value="Rieske_2Fe-2S_sf"/>
</dbReference>
<evidence type="ECO:0000256" key="6">
    <source>
        <dbReference type="ARBA" id="ARBA00023014"/>
    </source>
</evidence>
<name>A0A1L3SYT7_9HYPH</name>
<comment type="cofactor">
    <cofactor evidence="1">
        <name>Fe cation</name>
        <dbReference type="ChEBI" id="CHEBI:24875"/>
    </cofactor>
</comment>
<dbReference type="PROSITE" id="PS51296">
    <property type="entry name" value="RIESKE"/>
    <property type="match status" value="1"/>
</dbReference>
<evidence type="ECO:0000256" key="3">
    <source>
        <dbReference type="ARBA" id="ARBA00022723"/>
    </source>
</evidence>
<evidence type="ECO:0000256" key="1">
    <source>
        <dbReference type="ARBA" id="ARBA00001962"/>
    </source>
</evidence>
<evidence type="ECO:0000259" key="8">
    <source>
        <dbReference type="PROSITE" id="PS51296"/>
    </source>
</evidence>
<protein>
    <submittedName>
        <fullName evidence="9">Ring-hydroxylating oxygenase subunit alpha</fullName>
    </submittedName>
</protein>
<keyword evidence="4" id="KW-0560">Oxidoreductase</keyword>